<organism evidence="2">
    <name type="scientific">Klebsiella pneumoniae subsp. pneumoniae</name>
    <dbReference type="NCBI Taxonomy" id="72407"/>
    <lineage>
        <taxon>Bacteria</taxon>
        <taxon>Pseudomonadati</taxon>
        <taxon>Pseudomonadota</taxon>
        <taxon>Gammaproteobacteria</taxon>
        <taxon>Enterobacterales</taxon>
        <taxon>Enterobacteriaceae</taxon>
        <taxon>Klebsiella/Raoultella group</taxon>
        <taxon>Klebsiella</taxon>
        <taxon>Klebsiella pneumoniae complex</taxon>
    </lineage>
</organism>
<feature type="compositionally biased region" description="Polar residues" evidence="1">
    <location>
        <begin position="10"/>
        <end position="22"/>
    </location>
</feature>
<geneLocation type="plasmid" evidence="2">
    <name>pKPC-SMH</name>
</geneLocation>
<feature type="region of interest" description="Disordered" evidence="1">
    <location>
        <begin position="1"/>
        <end position="28"/>
    </location>
</feature>
<accession>A0A0R8C7N9</accession>
<evidence type="ECO:0000313" key="2">
    <source>
        <dbReference type="EMBL" id="AKT72990.1"/>
    </source>
</evidence>
<proteinExistence type="predicted"/>
<dbReference type="EMBL" id="KT148595">
    <property type="protein sequence ID" value="AKT72990.1"/>
    <property type="molecule type" value="Genomic_DNA"/>
</dbReference>
<reference evidence="2" key="1">
    <citation type="journal article" date="2015" name="J. Antimicrob. Chemother.">
        <title>Lateral dissemination and inter-patient transmission of blaKPC-3: role of a conjugative plasmid in spreading carbapenem resistance.</title>
        <authorList>
            <person name="Tijet N."/>
            <person name="Muller M.P."/>
            <person name="Matukas L.M."/>
            <person name="Khan A."/>
            <person name="Patel S.N."/>
            <person name="Melano R.G."/>
        </authorList>
    </citation>
    <scope>NUCLEOTIDE SEQUENCE</scope>
    <source>
        <strain evidence="2">GN1006</strain>
        <plasmid evidence="2">pKPC-SMH</plasmid>
    </source>
</reference>
<protein>
    <submittedName>
        <fullName evidence="2">Uncharacterized protein</fullName>
    </submittedName>
</protein>
<sequence>MPVWAKGGQVSVNDMTGTQDVTRGSDANERRLISKLCRVSPTSDL</sequence>
<name>A0A0R8C7N9_KLEPN</name>
<evidence type="ECO:0000256" key="1">
    <source>
        <dbReference type="SAM" id="MobiDB-lite"/>
    </source>
</evidence>
<dbReference type="AlphaFoldDB" id="A0A0R8C7N9"/>
<keyword evidence="2" id="KW-0614">Plasmid</keyword>